<dbReference type="GO" id="GO:0019305">
    <property type="term" value="P:dTDP-rhamnose biosynthetic process"/>
    <property type="evidence" value="ECO:0007669"/>
    <property type="project" value="TreeGrafter"/>
</dbReference>
<reference evidence="3 4" key="1">
    <citation type="submission" date="2020-10" db="EMBL/GenBank/DDBJ databases">
        <title>Ca. Dormibacterota MAGs.</title>
        <authorList>
            <person name="Montgomery K."/>
        </authorList>
    </citation>
    <scope>NUCLEOTIDE SEQUENCE [LARGE SCALE GENOMIC DNA]</scope>
    <source>
        <strain evidence="3">Mitchell_Peninsula_5</strain>
    </source>
</reference>
<dbReference type="EMBL" id="JAEKNN010000051">
    <property type="protein sequence ID" value="MBJ7609769.1"/>
    <property type="molecule type" value="Genomic_DNA"/>
</dbReference>
<dbReference type="SUPFAM" id="SSF51182">
    <property type="entry name" value="RmlC-like cupins"/>
    <property type="match status" value="1"/>
</dbReference>
<sequence length="176" mass="19896">MAATPAAGRAGRIHDVQVKTFVKHADHRGFFIEQLKRGDLDDAGRPFLPEQWFAQMSRSLVYARGGNPPELIKAFHWHKKQWDYWDIVVGNARVVLVDLRADSPTSGVVQTLILGENSPQMVAIPPLVAHGYQVLGLENVHLVYYVTEPYSPADPDEGRIAWDDPRIGFDWRIENI</sequence>
<name>A0A934KNR0_9BACT</name>
<feature type="site" description="Participates in a stacking interaction with the thymidine ring of dTDP-4-oxo-6-deoxyglucose" evidence="2">
    <location>
        <position position="150"/>
    </location>
</feature>
<evidence type="ECO:0000313" key="4">
    <source>
        <dbReference type="Proteomes" id="UP000614410"/>
    </source>
</evidence>
<dbReference type="GO" id="GO:0005829">
    <property type="term" value="C:cytosol"/>
    <property type="evidence" value="ECO:0007669"/>
    <property type="project" value="TreeGrafter"/>
</dbReference>
<dbReference type="GO" id="GO:0000271">
    <property type="term" value="P:polysaccharide biosynthetic process"/>
    <property type="evidence" value="ECO:0007669"/>
    <property type="project" value="TreeGrafter"/>
</dbReference>
<evidence type="ECO:0000256" key="1">
    <source>
        <dbReference type="PIRSR" id="PIRSR600888-1"/>
    </source>
</evidence>
<dbReference type="Proteomes" id="UP000614410">
    <property type="component" value="Unassembled WGS sequence"/>
</dbReference>
<feature type="active site" description="Proton donor" evidence="1">
    <location>
        <position position="144"/>
    </location>
</feature>
<dbReference type="PANTHER" id="PTHR21047">
    <property type="entry name" value="DTDP-6-DEOXY-D-GLUCOSE-3,5 EPIMERASE"/>
    <property type="match status" value="1"/>
</dbReference>
<dbReference type="InterPro" id="IPR014710">
    <property type="entry name" value="RmlC-like_jellyroll"/>
</dbReference>
<evidence type="ECO:0000256" key="2">
    <source>
        <dbReference type="PIRSR" id="PIRSR600888-3"/>
    </source>
</evidence>
<gene>
    <name evidence="3" type="ORF">JF887_10140</name>
</gene>
<feature type="active site" description="Proton acceptor" evidence="1">
    <location>
        <position position="76"/>
    </location>
</feature>
<dbReference type="InterPro" id="IPR011051">
    <property type="entry name" value="RmlC_Cupin_sf"/>
</dbReference>
<protein>
    <submittedName>
        <fullName evidence="3">dTDP-4-dehydrorhamnose 3,5-epimerase family protein</fullName>
    </submittedName>
</protein>
<dbReference type="PANTHER" id="PTHR21047:SF2">
    <property type="entry name" value="THYMIDINE DIPHOSPHO-4-KETO-RHAMNOSE 3,5-EPIMERASE"/>
    <property type="match status" value="1"/>
</dbReference>
<dbReference type="InterPro" id="IPR000888">
    <property type="entry name" value="RmlC-like"/>
</dbReference>
<dbReference type="Pfam" id="PF00908">
    <property type="entry name" value="dTDP_sugar_isom"/>
    <property type="match status" value="1"/>
</dbReference>
<dbReference type="GO" id="GO:0008830">
    <property type="term" value="F:dTDP-4-dehydrorhamnose 3,5-epimerase activity"/>
    <property type="evidence" value="ECO:0007669"/>
    <property type="project" value="InterPro"/>
</dbReference>
<dbReference type="Gene3D" id="2.60.120.10">
    <property type="entry name" value="Jelly Rolls"/>
    <property type="match status" value="1"/>
</dbReference>
<accession>A0A934KNR0</accession>
<dbReference type="AlphaFoldDB" id="A0A934KNR0"/>
<organism evidence="3 4">
    <name type="scientific">Candidatus Amunia macphersoniae</name>
    <dbReference type="NCBI Taxonomy" id="3127014"/>
    <lineage>
        <taxon>Bacteria</taxon>
        <taxon>Bacillati</taxon>
        <taxon>Candidatus Dormiibacterota</taxon>
        <taxon>Candidatus Dormibacteria</taxon>
        <taxon>Candidatus Aeolococcales</taxon>
        <taxon>Candidatus Aeolococcaceae</taxon>
        <taxon>Candidatus Amunia</taxon>
    </lineage>
</organism>
<evidence type="ECO:0000313" key="3">
    <source>
        <dbReference type="EMBL" id="MBJ7609769.1"/>
    </source>
</evidence>
<comment type="caution">
    <text evidence="3">The sequence shown here is derived from an EMBL/GenBank/DDBJ whole genome shotgun (WGS) entry which is preliminary data.</text>
</comment>
<proteinExistence type="predicted"/>